<name>A0ABY8NFS6_9GAMM</name>
<dbReference type="Gene3D" id="2.40.170.20">
    <property type="entry name" value="TonB-dependent receptor, beta-barrel domain"/>
    <property type="match status" value="1"/>
</dbReference>
<evidence type="ECO:0000256" key="1">
    <source>
        <dbReference type="ARBA" id="ARBA00004571"/>
    </source>
</evidence>
<proteinExistence type="inferred from homology"/>
<gene>
    <name evidence="17" type="ORF">PVT68_04375</name>
</gene>
<dbReference type="Gene3D" id="2.170.130.10">
    <property type="entry name" value="TonB-dependent receptor, plug domain"/>
    <property type="match status" value="1"/>
</dbReference>
<evidence type="ECO:0000256" key="5">
    <source>
        <dbReference type="ARBA" id="ARBA00022692"/>
    </source>
</evidence>
<feature type="region of interest" description="Disordered" evidence="13">
    <location>
        <begin position="254"/>
        <end position="276"/>
    </location>
</feature>
<evidence type="ECO:0000256" key="3">
    <source>
        <dbReference type="ARBA" id="ARBA00022448"/>
    </source>
</evidence>
<comment type="subcellular location">
    <subcellularLocation>
        <location evidence="1 11">Cell outer membrane</location>
        <topology evidence="1 11">Multi-pass membrane protein</topology>
    </subcellularLocation>
</comment>
<keyword evidence="5 11" id="KW-0812">Transmembrane</keyword>
<dbReference type="Proteomes" id="UP001236500">
    <property type="component" value="Chromosome"/>
</dbReference>
<evidence type="ECO:0000256" key="13">
    <source>
        <dbReference type="SAM" id="MobiDB-lite"/>
    </source>
</evidence>
<keyword evidence="10 11" id="KW-0998">Cell outer membrane</keyword>
<evidence type="ECO:0000256" key="12">
    <source>
        <dbReference type="RuleBase" id="RU003357"/>
    </source>
</evidence>
<dbReference type="RefSeq" id="WP_280321403.1">
    <property type="nucleotide sequence ID" value="NZ_CP118605.1"/>
</dbReference>
<comment type="similarity">
    <text evidence="2">Belongs to the TonB-dependent receptor family. Hemoglobin/haptoglobin binding protein subfamily.</text>
</comment>
<keyword evidence="3 11" id="KW-0813">Transport</keyword>
<evidence type="ECO:0000259" key="16">
    <source>
        <dbReference type="Pfam" id="PF07715"/>
    </source>
</evidence>
<dbReference type="PANTHER" id="PTHR30069:SF29">
    <property type="entry name" value="HEMOGLOBIN AND HEMOGLOBIN-HAPTOGLOBIN-BINDING PROTEIN 1-RELATED"/>
    <property type="match status" value="1"/>
</dbReference>
<protein>
    <submittedName>
        <fullName evidence="17">TonB-dependent receptor</fullName>
    </submittedName>
</protein>
<evidence type="ECO:0000256" key="7">
    <source>
        <dbReference type="ARBA" id="ARBA00023077"/>
    </source>
</evidence>
<evidence type="ECO:0000256" key="8">
    <source>
        <dbReference type="ARBA" id="ARBA00023136"/>
    </source>
</evidence>
<keyword evidence="18" id="KW-1185">Reference proteome</keyword>
<dbReference type="InterPro" id="IPR039426">
    <property type="entry name" value="TonB-dep_rcpt-like"/>
</dbReference>
<feature type="chain" id="PRO_5046448275" evidence="14">
    <location>
        <begin position="21"/>
        <end position="696"/>
    </location>
</feature>
<feature type="domain" description="TonB-dependent receptor-like beta-barrel" evidence="15">
    <location>
        <begin position="215"/>
        <end position="660"/>
    </location>
</feature>
<evidence type="ECO:0000256" key="14">
    <source>
        <dbReference type="SAM" id="SignalP"/>
    </source>
</evidence>
<keyword evidence="8 11" id="KW-0472">Membrane</keyword>
<reference evidence="17 18" key="1">
    <citation type="submission" date="2023-02" db="EMBL/GenBank/DDBJ databases">
        <title>Description and genomic characterization of Microbulbifer bruguierae sp. nov., isolated from the sediment of mangrove plant Bruguiera sexangula.</title>
        <authorList>
            <person name="Long M."/>
        </authorList>
    </citation>
    <scope>NUCLEOTIDE SEQUENCE [LARGE SCALE GENOMIC DNA]</scope>
    <source>
        <strain evidence="17 18">H12</strain>
    </source>
</reference>
<evidence type="ECO:0000313" key="17">
    <source>
        <dbReference type="EMBL" id="WGL17530.1"/>
    </source>
</evidence>
<keyword evidence="9 17" id="KW-0675">Receptor</keyword>
<sequence length="696" mass="77340">MAKRFSAGLFSALLASSVYADGLAEPRSEILETITVTETQTLKEAGDNSTASSVVDSSAIDLRSSTHPSELFSAIPGVWISRGNGQEHLTAIRSPVLTGAGSCGAFAVLEGDISVRGAGFCNVNQLFDLPLSQAQKIQVLRGPASVLYGSDAQHGVIRLLSEAPAESLRWRLGLEQGANDFTRVTSAYSNTVGRNGIRLGLSGSRDGGYKMDSGYDQQKLSVRHDYLGDRWYARTLVSFSNLNQETAGYVTGKDAYKDPHRKRENPNPEAFRDSQSARLQTRFEYHTDSGDRWLLTPYVRHTDMAFLMHFLPGTPLEENGQQGAGVQSSYLHSFSDSVALTSGADLEVTDAWLKQTQSEGFSSFPGGRQYDYQVTGALLAVFANAELEVAEHSRLTFGSRWEALEYDYDNLMRSGDTAEDGSFCINGFTGAIGCRYSRPDDRRDRFANLSFNAALEHVFHPGLAGSLRLAHGYRAPQAAELYRLQNGQMEAELDSESIDSIELGLSRGSDNLRWRIAGYYMEKSDVIFQSSDRLNLSDGETRHYGVEYELAWQFARHWDLSFSGDFARHRYTSDVSEPGSGALIETKGNDIDTAPRRQHSLVLGRELAKGTRVELQWQGIGSYYTDIENVHRYEGHDLLYMRMRHQLNPRLNLGLRINNLANVDYAERADFSSLAGGDRYFIGEPRSVFGDIRYEF</sequence>
<keyword evidence="6 14" id="KW-0732">Signal</keyword>
<dbReference type="Pfam" id="PF07715">
    <property type="entry name" value="Plug"/>
    <property type="match status" value="1"/>
</dbReference>
<dbReference type="InterPro" id="IPR036942">
    <property type="entry name" value="Beta-barrel_TonB_sf"/>
</dbReference>
<evidence type="ECO:0000313" key="18">
    <source>
        <dbReference type="Proteomes" id="UP001236500"/>
    </source>
</evidence>
<dbReference type="InterPro" id="IPR012910">
    <property type="entry name" value="Plug_dom"/>
</dbReference>
<evidence type="ECO:0000259" key="15">
    <source>
        <dbReference type="Pfam" id="PF00593"/>
    </source>
</evidence>
<evidence type="ECO:0000256" key="4">
    <source>
        <dbReference type="ARBA" id="ARBA00022452"/>
    </source>
</evidence>
<dbReference type="PANTHER" id="PTHR30069">
    <property type="entry name" value="TONB-DEPENDENT OUTER MEMBRANE RECEPTOR"/>
    <property type="match status" value="1"/>
</dbReference>
<keyword evidence="7 12" id="KW-0798">TonB box</keyword>
<evidence type="ECO:0000256" key="10">
    <source>
        <dbReference type="ARBA" id="ARBA00023237"/>
    </source>
</evidence>
<evidence type="ECO:0000256" key="9">
    <source>
        <dbReference type="ARBA" id="ARBA00023170"/>
    </source>
</evidence>
<evidence type="ECO:0000256" key="6">
    <source>
        <dbReference type="ARBA" id="ARBA00022729"/>
    </source>
</evidence>
<feature type="domain" description="TonB-dependent receptor plug" evidence="16">
    <location>
        <begin position="48"/>
        <end position="156"/>
    </location>
</feature>
<dbReference type="SUPFAM" id="SSF56935">
    <property type="entry name" value="Porins"/>
    <property type="match status" value="1"/>
</dbReference>
<dbReference type="InterPro" id="IPR000531">
    <property type="entry name" value="Beta-barrel_TonB"/>
</dbReference>
<evidence type="ECO:0000256" key="2">
    <source>
        <dbReference type="ARBA" id="ARBA00008143"/>
    </source>
</evidence>
<evidence type="ECO:0000256" key="11">
    <source>
        <dbReference type="PROSITE-ProRule" id="PRU01360"/>
    </source>
</evidence>
<dbReference type="InterPro" id="IPR037066">
    <property type="entry name" value="Plug_dom_sf"/>
</dbReference>
<dbReference type="Pfam" id="PF00593">
    <property type="entry name" value="TonB_dep_Rec_b-barrel"/>
    <property type="match status" value="1"/>
</dbReference>
<organism evidence="17 18">
    <name type="scientific">Microbulbifer bruguierae</name>
    <dbReference type="NCBI Taxonomy" id="3029061"/>
    <lineage>
        <taxon>Bacteria</taxon>
        <taxon>Pseudomonadati</taxon>
        <taxon>Pseudomonadota</taxon>
        <taxon>Gammaproteobacteria</taxon>
        <taxon>Cellvibrionales</taxon>
        <taxon>Microbulbiferaceae</taxon>
        <taxon>Microbulbifer</taxon>
    </lineage>
</organism>
<dbReference type="PROSITE" id="PS52016">
    <property type="entry name" value="TONB_DEPENDENT_REC_3"/>
    <property type="match status" value="1"/>
</dbReference>
<keyword evidence="4 11" id="KW-1134">Transmembrane beta strand</keyword>
<accession>A0ABY8NFS6</accession>
<feature type="signal peptide" evidence="14">
    <location>
        <begin position="1"/>
        <end position="20"/>
    </location>
</feature>
<dbReference type="EMBL" id="CP118605">
    <property type="protein sequence ID" value="WGL17530.1"/>
    <property type="molecule type" value="Genomic_DNA"/>
</dbReference>